<evidence type="ECO:0000256" key="21">
    <source>
        <dbReference type="SAM" id="Phobius"/>
    </source>
</evidence>
<dbReference type="EMBL" id="JADJUC010000001">
    <property type="protein sequence ID" value="MBK8522808.1"/>
    <property type="molecule type" value="Genomic_DNA"/>
</dbReference>
<dbReference type="SMART" id="SM00387">
    <property type="entry name" value="HATPase_c"/>
    <property type="match status" value="1"/>
</dbReference>
<dbReference type="Gene3D" id="3.30.450.20">
    <property type="entry name" value="PAS domain"/>
    <property type="match status" value="1"/>
</dbReference>
<dbReference type="InterPro" id="IPR003660">
    <property type="entry name" value="HAMP_dom"/>
</dbReference>
<keyword evidence="10" id="KW-0067">ATP-binding</keyword>
<dbReference type="Pfam" id="PF02518">
    <property type="entry name" value="HATPase_c"/>
    <property type="match status" value="1"/>
</dbReference>
<feature type="domain" description="HAMP" evidence="24">
    <location>
        <begin position="178"/>
        <end position="231"/>
    </location>
</feature>
<feature type="transmembrane region" description="Helical" evidence="21">
    <location>
        <begin position="151"/>
        <end position="177"/>
    </location>
</feature>
<evidence type="ECO:0000313" key="26">
    <source>
        <dbReference type="EMBL" id="MBK8522808.1"/>
    </source>
</evidence>
<evidence type="ECO:0000259" key="22">
    <source>
        <dbReference type="PROSITE" id="PS50109"/>
    </source>
</evidence>
<evidence type="ECO:0000256" key="20">
    <source>
        <dbReference type="SAM" id="Coils"/>
    </source>
</evidence>
<keyword evidence="8" id="KW-0547">Nucleotide-binding</keyword>
<evidence type="ECO:0000259" key="24">
    <source>
        <dbReference type="PROSITE" id="PS50885"/>
    </source>
</evidence>
<gene>
    <name evidence="26" type="ORF">IPL58_00935</name>
</gene>
<dbReference type="Gene3D" id="6.10.340.10">
    <property type="match status" value="1"/>
</dbReference>
<evidence type="ECO:0000256" key="11">
    <source>
        <dbReference type="ARBA" id="ARBA00022989"/>
    </source>
</evidence>
<dbReference type="Gene3D" id="1.10.287.130">
    <property type="match status" value="1"/>
</dbReference>
<dbReference type="InterPro" id="IPR036097">
    <property type="entry name" value="HisK_dim/P_sf"/>
</dbReference>
<dbReference type="GO" id="GO:0005886">
    <property type="term" value="C:plasma membrane"/>
    <property type="evidence" value="ECO:0007669"/>
    <property type="project" value="UniProtKB-SubCell"/>
</dbReference>
<dbReference type="Gene3D" id="1.20.120.160">
    <property type="entry name" value="HPT domain"/>
    <property type="match status" value="1"/>
</dbReference>
<dbReference type="PRINTS" id="PR00344">
    <property type="entry name" value="BCTRLSENSOR"/>
</dbReference>
<dbReference type="InterPro" id="IPR011006">
    <property type="entry name" value="CheY-like_superfamily"/>
</dbReference>
<keyword evidence="9" id="KW-0418">Kinase</keyword>
<keyword evidence="20" id="KW-0175">Coiled coil</keyword>
<dbReference type="InterPro" id="IPR036890">
    <property type="entry name" value="HATPase_C_sf"/>
</dbReference>
<dbReference type="InterPro" id="IPR001789">
    <property type="entry name" value="Sig_transdc_resp-reg_receiver"/>
</dbReference>
<evidence type="ECO:0000256" key="19">
    <source>
        <dbReference type="PROSITE-ProRule" id="PRU00169"/>
    </source>
</evidence>
<reference evidence="26" key="1">
    <citation type="submission" date="2020-10" db="EMBL/GenBank/DDBJ databases">
        <title>Connecting structure to function with the recovery of over 1000 high-quality activated sludge metagenome-assembled genomes encoding full-length rRNA genes using long-read sequencing.</title>
        <authorList>
            <person name="Singleton C.M."/>
            <person name="Petriglieri F."/>
            <person name="Kristensen J.M."/>
            <person name="Kirkegaard R.H."/>
            <person name="Michaelsen T.Y."/>
            <person name="Andersen M.H."/>
            <person name="Karst S.M."/>
            <person name="Dueholm M.S."/>
            <person name="Nielsen P.H."/>
            <person name="Albertsen M."/>
        </authorList>
    </citation>
    <scope>NUCLEOTIDE SEQUENCE</scope>
    <source>
        <strain evidence="26">Hirt_18-Q3-R61-65_BATAC.395</strain>
    </source>
</reference>
<dbReference type="Pfam" id="PF00512">
    <property type="entry name" value="HisKA"/>
    <property type="match status" value="1"/>
</dbReference>
<dbReference type="InterPro" id="IPR000014">
    <property type="entry name" value="PAS"/>
</dbReference>
<evidence type="ECO:0000256" key="9">
    <source>
        <dbReference type="ARBA" id="ARBA00022777"/>
    </source>
</evidence>
<dbReference type="InterPro" id="IPR003661">
    <property type="entry name" value="HisK_dim/P_dom"/>
</dbReference>
<evidence type="ECO:0000256" key="12">
    <source>
        <dbReference type="ARBA" id="ARBA00023012"/>
    </source>
</evidence>
<dbReference type="NCBIfam" id="TIGR00229">
    <property type="entry name" value="sensory_box"/>
    <property type="match status" value="1"/>
</dbReference>
<evidence type="ECO:0000259" key="23">
    <source>
        <dbReference type="PROSITE" id="PS50110"/>
    </source>
</evidence>
<evidence type="ECO:0000256" key="13">
    <source>
        <dbReference type="ARBA" id="ARBA00023136"/>
    </source>
</evidence>
<proteinExistence type="predicted"/>
<dbReference type="Gene3D" id="3.40.50.2300">
    <property type="match status" value="1"/>
</dbReference>
<keyword evidence="13 21" id="KW-0472">Membrane</keyword>
<name>A0A9D7PQ92_9PROT</name>
<dbReference type="InterPro" id="IPR003594">
    <property type="entry name" value="HATPase_dom"/>
</dbReference>
<evidence type="ECO:0000256" key="16">
    <source>
        <dbReference type="ARBA" id="ARBA00068150"/>
    </source>
</evidence>
<dbReference type="SUPFAM" id="SSF55785">
    <property type="entry name" value="PYP-like sensor domain (PAS domain)"/>
    <property type="match status" value="1"/>
</dbReference>
<dbReference type="PROSITE" id="PS50109">
    <property type="entry name" value="HIS_KIN"/>
    <property type="match status" value="1"/>
</dbReference>
<dbReference type="CDD" id="cd00088">
    <property type="entry name" value="HPT"/>
    <property type="match status" value="1"/>
</dbReference>
<dbReference type="CDD" id="cd00082">
    <property type="entry name" value="HisKA"/>
    <property type="match status" value="1"/>
</dbReference>
<feature type="coiled-coil region" evidence="20">
    <location>
        <begin position="354"/>
        <end position="385"/>
    </location>
</feature>
<organism evidence="26 27">
    <name type="scientific">Candidatus Proximibacter danicus</name>
    <dbReference type="NCBI Taxonomy" id="2954365"/>
    <lineage>
        <taxon>Bacteria</taxon>
        <taxon>Pseudomonadati</taxon>
        <taxon>Pseudomonadota</taxon>
        <taxon>Betaproteobacteria</taxon>
        <taxon>Candidatus Proximibacter</taxon>
    </lineage>
</organism>
<evidence type="ECO:0000256" key="2">
    <source>
        <dbReference type="ARBA" id="ARBA00004651"/>
    </source>
</evidence>
<evidence type="ECO:0000256" key="14">
    <source>
        <dbReference type="ARBA" id="ARBA00058004"/>
    </source>
</evidence>
<dbReference type="SUPFAM" id="SSF52172">
    <property type="entry name" value="CheY-like"/>
    <property type="match status" value="1"/>
</dbReference>
<dbReference type="GO" id="GO:0000155">
    <property type="term" value="F:phosphorelay sensor kinase activity"/>
    <property type="evidence" value="ECO:0007669"/>
    <property type="project" value="InterPro"/>
</dbReference>
<dbReference type="Proteomes" id="UP000886689">
    <property type="component" value="Unassembled WGS sequence"/>
</dbReference>
<comment type="subunit">
    <text evidence="15">At low DSF concentrations, interacts with RpfF.</text>
</comment>
<feature type="modified residue" description="4-aspartylphosphate" evidence="19">
    <location>
        <position position="700"/>
    </location>
</feature>
<dbReference type="SUPFAM" id="SSF158472">
    <property type="entry name" value="HAMP domain-like"/>
    <property type="match status" value="1"/>
</dbReference>
<dbReference type="SUPFAM" id="SSF55874">
    <property type="entry name" value="ATPase domain of HSP90 chaperone/DNA topoisomerase II/histidine kinase"/>
    <property type="match status" value="1"/>
</dbReference>
<dbReference type="Pfam" id="PF00672">
    <property type="entry name" value="HAMP"/>
    <property type="match status" value="1"/>
</dbReference>
<comment type="catalytic activity">
    <reaction evidence="1">
        <text>ATP + protein L-histidine = ADP + protein N-phospho-L-histidine.</text>
        <dbReference type="EC" id="2.7.13.3"/>
    </reaction>
</comment>
<dbReference type="PANTHER" id="PTHR45339:SF1">
    <property type="entry name" value="HYBRID SIGNAL TRANSDUCTION HISTIDINE KINASE J"/>
    <property type="match status" value="1"/>
</dbReference>
<feature type="domain" description="HPt" evidence="25">
    <location>
        <begin position="825"/>
        <end position="919"/>
    </location>
</feature>
<feature type="modified residue" description="Phosphohistidine" evidence="18">
    <location>
        <position position="864"/>
    </location>
</feature>
<dbReference type="FunFam" id="1.10.287.130:FF:000002">
    <property type="entry name" value="Two-component osmosensing histidine kinase"/>
    <property type="match status" value="1"/>
</dbReference>
<evidence type="ECO:0000256" key="7">
    <source>
        <dbReference type="ARBA" id="ARBA00022692"/>
    </source>
</evidence>
<protein>
    <recommendedName>
        <fullName evidence="16">Sensory/regulatory protein RpfC</fullName>
        <ecNumber evidence="3">2.7.13.3</ecNumber>
    </recommendedName>
    <alternativeName>
        <fullName evidence="17">Virulence sensor protein BvgS</fullName>
    </alternativeName>
</protein>
<dbReference type="EC" id="2.7.13.3" evidence="3"/>
<evidence type="ECO:0000256" key="15">
    <source>
        <dbReference type="ARBA" id="ARBA00064003"/>
    </source>
</evidence>
<evidence type="ECO:0000256" key="8">
    <source>
        <dbReference type="ARBA" id="ARBA00022741"/>
    </source>
</evidence>
<evidence type="ECO:0000256" key="10">
    <source>
        <dbReference type="ARBA" id="ARBA00022840"/>
    </source>
</evidence>
<dbReference type="SUPFAM" id="SSF47226">
    <property type="entry name" value="Histidine-containing phosphotransfer domain, HPT domain"/>
    <property type="match status" value="1"/>
</dbReference>
<dbReference type="PROSITE" id="PS50885">
    <property type="entry name" value="HAMP"/>
    <property type="match status" value="1"/>
</dbReference>
<keyword evidence="5 19" id="KW-0597">Phosphoprotein</keyword>
<dbReference type="Pfam" id="PF13426">
    <property type="entry name" value="PAS_9"/>
    <property type="match status" value="1"/>
</dbReference>
<dbReference type="InterPro" id="IPR036641">
    <property type="entry name" value="HPT_dom_sf"/>
</dbReference>
<accession>A0A9D7PQ92</accession>
<dbReference type="PROSITE" id="PS50110">
    <property type="entry name" value="RESPONSE_REGULATORY"/>
    <property type="match status" value="1"/>
</dbReference>
<comment type="function">
    <text evidence="14">Member of the two-component regulatory system BvgS/BvgA. Phosphorylates BvgA via a four-step phosphorelay in response to environmental signals.</text>
</comment>
<dbReference type="CDD" id="cd16922">
    <property type="entry name" value="HATPase_EvgS-ArcB-TorS-like"/>
    <property type="match status" value="1"/>
</dbReference>
<keyword evidence="12" id="KW-0902">Two-component regulatory system</keyword>
<comment type="subcellular location">
    <subcellularLocation>
        <location evidence="2">Cell membrane</location>
        <topology evidence="2">Multi-pass membrane protein</topology>
    </subcellularLocation>
</comment>
<dbReference type="SUPFAM" id="SSF47384">
    <property type="entry name" value="Homodimeric domain of signal transducing histidine kinase"/>
    <property type="match status" value="1"/>
</dbReference>
<keyword evidence="6" id="KW-0808">Transferase</keyword>
<keyword evidence="4" id="KW-1003">Cell membrane</keyword>
<evidence type="ECO:0000259" key="25">
    <source>
        <dbReference type="PROSITE" id="PS50894"/>
    </source>
</evidence>
<dbReference type="InterPro" id="IPR005467">
    <property type="entry name" value="His_kinase_dom"/>
</dbReference>
<evidence type="ECO:0000256" key="6">
    <source>
        <dbReference type="ARBA" id="ARBA00022679"/>
    </source>
</evidence>
<evidence type="ECO:0000256" key="1">
    <source>
        <dbReference type="ARBA" id="ARBA00000085"/>
    </source>
</evidence>
<dbReference type="Pfam" id="PF00072">
    <property type="entry name" value="Response_reg"/>
    <property type="match status" value="1"/>
</dbReference>
<evidence type="ECO:0000256" key="4">
    <source>
        <dbReference type="ARBA" id="ARBA00022475"/>
    </source>
</evidence>
<dbReference type="GO" id="GO:0005524">
    <property type="term" value="F:ATP binding"/>
    <property type="evidence" value="ECO:0007669"/>
    <property type="project" value="UniProtKB-KW"/>
</dbReference>
<dbReference type="PROSITE" id="PS50894">
    <property type="entry name" value="HPT"/>
    <property type="match status" value="1"/>
</dbReference>
<dbReference type="CDD" id="cd17546">
    <property type="entry name" value="REC_hyHK_CKI1_RcsC-like"/>
    <property type="match status" value="1"/>
</dbReference>
<evidence type="ECO:0000256" key="18">
    <source>
        <dbReference type="PROSITE-ProRule" id="PRU00110"/>
    </source>
</evidence>
<dbReference type="SMART" id="SM00388">
    <property type="entry name" value="HisKA"/>
    <property type="match status" value="1"/>
</dbReference>
<dbReference type="SMART" id="SM00448">
    <property type="entry name" value="REC"/>
    <property type="match status" value="1"/>
</dbReference>
<dbReference type="Pfam" id="PF01627">
    <property type="entry name" value="Hpt"/>
    <property type="match status" value="1"/>
</dbReference>
<evidence type="ECO:0000256" key="3">
    <source>
        <dbReference type="ARBA" id="ARBA00012438"/>
    </source>
</evidence>
<feature type="domain" description="Histidine kinase" evidence="22">
    <location>
        <begin position="399"/>
        <end position="620"/>
    </location>
</feature>
<dbReference type="InterPro" id="IPR008207">
    <property type="entry name" value="Sig_transdc_His_kin_Hpt_dom"/>
</dbReference>
<evidence type="ECO:0000313" key="27">
    <source>
        <dbReference type="Proteomes" id="UP000886689"/>
    </source>
</evidence>
<dbReference type="Gene3D" id="3.30.565.10">
    <property type="entry name" value="Histidine kinase-like ATPase, C-terminal domain"/>
    <property type="match status" value="1"/>
</dbReference>
<evidence type="ECO:0000256" key="17">
    <source>
        <dbReference type="ARBA" id="ARBA00070152"/>
    </source>
</evidence>
<sequence length="919" mass="100795">MNLRHMKFFSTPFGSLRFRMLAALILAVWVVFGVYAALTISYRQERLTESLVDRTERLATLMAESLARPMYDFNELAVLSTVNAIGADPDVASVSVSDLEGIEIAAAGAPRVDPAEVFTATRRIVYHDHQRTVDVGRLTLAHSRAPLTAEFHVLIVNSILVTGLLGLVLGLVIYLIFRRIGRPLNDILHALDRLEHGETQISLSGADREDEIGRISLAVLRFRDAIVSRRFAEDETRALLAEQNAVLNNALVGILVTHQRLIVSCNNRLETLFGYAADELTGKPVTVLFDSDAAYDRVALETRGIFSRGESYSRELTLRRKDGRVFSAAMTGRANDADEPDGTRTWIIADITERRRAEDEVLRYRQHLESLVAERTAELVKAREEADLANQAKGSFLAAMSHEIRTPMNAIIGMSSLALKSSLEPRQHEYVRKVNVSARLLLGIINDILDISKIESGRLQLENTGFSLRYVIDGIATFANQLAEEKGLRLALEISPEVPPYLVGDPLRLSQILTNLIGNAVKFTSQGGVAVRCNCQEIIDDKAMLKFSVADTGIGLSAEELSKLFQPFSQADTSTARRYGGTGLGLAISRELVTMMGGRIWVESTPGQGSTFQFVVPLRIADDIWRKKLDAMAAENSAGALSPPVLPPGMRVLLAEDNRFNQEMVLEILGDVGVIAEVVENGQQVIRRLLEKNFDLVLMDIMMPEMDGLQATRLIRQNERWNALPIVALTANAGVEDRERCMAIGMNDVLTKPFEIVDLYRILNFYAPKSAVDTLIADTHAPAPAAAVASERAAPPLPATAAVDAELPLLPGIDRALLLQRMKGRVASCRRLLVVFREQYSGSAARLRTLQAEDNREVLHRFAHTLKGASASLGAERLRQVAAELESVVVKGDRAAENAAIAAVVVALDEVLAGLGAIE</sequence>
<dbReference type="AlphaFoldDB" id="A0A9D7PQ92"/>
<dbReference type="PANTHER" id="PTHR45339">
    <property type="entry name" value="HYBRID SIGNAL TRANSDUCTION HISTIDINE KINASE J"/>
    <property type="match status" value="1"/>
</dbReference>
<dbReference type="InterPro" id="IPR004358">
    <property type="entry name" value="Sig_transdc_His_kin-like_C"/>
</dbReference>
<dbReference type="FunFam" id="3.30.565.10:FF:000010">
    <property type="entry name" value="Sensor histidine kinase RcsC"/>
    <property type="match status" value="1"/>
</dbReference>
<keyword evidence="7 21" id="KW-0812">Transmembrane</keyword>
<evidence type="ECO:0000256" key="5">
    <source>
        <dbReference type="ARBA" id="ARBA00022553"/>
    </source>
</evidence>
<feature type="domain" description="Response regulatory" evidence="23">
    <location>
        <begin position="651"/>
        <end position="767"/>
    </location>
</feature>
<comment type="caution">
    <text evidence="26">The sequence shown here is derived from an EMBL/GenBank/DDBJ whole genome shotgun (WGS) entry which is preliminary data.</text>
</comment>
<dbReference type="InterPro" id="IPR035965">
    <property type="entry name" value="PAS-like_dom_sf"/>
</dbReference>
<dbReference type="CDD" id="cd00130">
    <property type="entry name" value="PAS"/>
    <property type="match status" value="1"/>
</dbReference>
<keyword evidence="11 21" id="KW-1133">Transmembrane helix</keyword>